<dbReference type="InterPro" id="IPR046348">
    <property type="entry name" value="SIS_dom_sf"/>
</dbReference>
<dbReference type="GO" id="GO:1901135">
    <property type="term" value="P:carbohydrate derivative metabolic process"/>
    <property type="evidence" value="ECO:0007669"/>
    <property type="project" value="InterPro"/>
</dbReference>
<name>A0A7Y0L7A2_9FIRM</name>
<protein>
    <submittedName>
        <fullName evidence="2">MurR/RpiR family transcriptional regulator</fullName>
    </submittedName>
</protein>
<dbReference type="GO" id="GO:0003700">
    <property type="term" value="F:DNA-binding transcription factor activity"/>
    <property type="evidence" value="ECO:0007669"/>
    <property type="project" value="InterPro"/>
</dbReference>
<dbReference type="RefSeq" id="WP_169102733.1">
    <property type="nucleotide sequence ID" value="NZ_JABBVZ010000119.1"/>
</dbReference>
<proteinExistence type="predicted"/>
<dbReference type="InterPro" id="IPR036388">
    <property type="entry name" value="WH-like_DNA-bd_sf"/>
</dbReference>
<keyword evidence="3" id="KW-1185">Reference proteome</keyword>
<gene>
    <name evidence="2" type="ORF">HIJ39_19655</name>
</gene>
<dbReference type="InterPro" id="IPR009057">
    <property type="entry name" value="Homeodomain-like_sf"/>
</dbReference>
<dbReference type="AlphaFoldDB" id="A0A7Y0L7A2"/>
<dbReference type="SUPFAM" id="SSF53697">
    <property type="entry name" value="SIS domain"/>
    <property type="match status" value="1"/>
</dbReference>
<dbReference type="PANTHER" id="PTHR30514:SF18">
    <property type="entry name" value="RPIR-FAMILY TRANSCRIPTIONAL REGULATOR"/>
    <property type="match status" value="1"/>
</dbReference>
<feature type="domain" description="HTH rpiR-type" evidence="1">
    <location>
        <begin position="6"/>
        <end position="82"/>
    </location>
</feature>
<dbReference type="Pfam" id="PF01418">
    <property type="entry name" value="HTH_6"/>
    <property type="match status" value="1"/>
</dbReference>
<dbReference type="PANTHER" id="PTHR30514">
    <property type="entry name" value="GLUCOKINASE"/>
    <property type="match status" value="1"/>
</dbReference>
<accession>A0A7Y0L7A2</accession>
<dbReference type="EMBL" id="JABBVZ010000119">
    <property type="protein sequence ID" value="NMP24535.1"/>
    <property type="molecule type" value="Genomic_DNA"/>
</dbReference>
<dbReference type="Proteomes" id="UP000533476">
    <property type="component" value="Unassembled WGS sequence"/>
</dbReference>
<dbReference type="GO" id="GO:0003677">
    <property type="term" value="F:DNA binding"/>
    <property type="evidence" value="ECO:0007669"/>
    <property type="project" value="InterPro"/>
</dbReference>
<dbReference type="Pfam" id="PF01380">
    <property type="entry name" value="SIS"/>
    <property type="match status" value="1"/>
</dbReference>
<dbReference type="PROSITE" id="PS51071">
    <property type="entry name" value="HTH_RPIR"/>
    <property type="match status" value="1"/>
</dbReference>
<dbReference type="Gene3D" id="3.40.50.10490">
    <property type="entry name" value="Glucose-6-phosphate isomerase like protein, domain 1"/>
    <property type="match status" value="1"/>
</dbReference>
<dbReference type="InterPro" id="IPR001347">
    <property type="entry name" value="SIS_dom"/>
</dbReference>
<dbReference type="GO" id="GO:0097367">
    <property type="term" value="F:carbohydrate derivative binding"/>
    <property type="evidence" value="ECO:0007669"/>
    <property type="project" value="InterPro"/>
</dbReference>
<dbReference type="InterPro" id="IPR047640">
    <property type="entry name" value="RpiR-like"/>
</dbReference>
<evidence type="ECO:0000313" key="2">
    <source>
        <dbReference type="EMBL" id="NMP24535.1"/>
    </source>
</evidence>
<evidence type="ECO:0000313" key="3">
    <source>
        <dbReference type="Proteomes" id="UP000533476"/>
    </source>
</evidence>
<dbReference type="SUPFAM" id="SSF46689">
    <property type="entry name" value="Homeodomain-like"/>
    <property type="match status" value="1"/>
</dbReference>
<organism evidence="2 3">
    <name type="scientific">Sulfobacillus harzensis</name>
    <dbReference type="NCBI Taxonomy" id="2729629"/>
    <lineage>
        <taxon>Bacteria</taxon>
        <taxon>Bacillati</taxon>
        <taxon>Bacillota</taxon>
        <taxon>Clostridia</taxon>
        <taxon>Eubacteriales</taxon>
        <taxon>Clostridiales Family XVII. Incertae Sedis</taxon>
        <taxon>Sulfobacillus</taxon>
    </lineage>
</organism>
<evidence type="ECO:0000259" key="1">
    <source>
        <dbReference type="PROSITE" id="PS51071"/>
    </source>
</evidence>
<comment type="caution">
    <text evidence="2">The sequence shown here is derived from an EMBL/GenBank/DDBJ whole genome shotgun (WGS) entry which is preliminary data.</text>
</comment>
<dbReference type="Gene3D" id="1.10.10.10">
    <property type="entry name" value="Winged helix-like DNA-binding domain superfamily/Winged helix DNA-binding domain"/>
    <property type="match status" value="1"/>
</dbReference>
<dbReference type="InterPro" id="IPR000281">
    <property type="entry name" value="HTH_RpiR"/>
</dbReference>
<reference evidence="2 3" key="1">
    <citation type="submission" date="2020-04" db="EMBL/GenBank/DDBJ databases">
        <authorList>
            <person name="Zhang R."/>
            <person name="Schippers A."/>
        </authorList>
    </citation>
    <scope>NUCLEOTIDE SEQUENCE [LARGE SCALE GENOMIC DNA]</scope>
    <source>
        <strain evidence="2 3">DSM 109850</strain>
    </source>
</reference>
<sequence length="283" mass="31370">MSIATLDELKTQVSDQGSSSSAFRQIGQYVADHLRDVSLMSAVELAEACDVSQSTVSRFCMSLGFSGFADFVRTLQDLVREEWKAPDRTRYLHHPTPSEDDPLIAEEMTNLSQLPLICESTEAKAMVQFILRSPRLVLAGARASATMMPYAAYFLSKIRDSVECATPDTPQWTALASHVQPDTAVLAFVFPRYSAVLLDWLADVARWATPIAAITDRPHTPVESLARPVAVVPVARASLFDSYAAVMVFINYLIREAAAATPNIEARLQALEDYETRRHVYRP</sequence>